<evidence type="ECO:0000259" key="8">
    <source>
        <dbReference type="PROSITE" id="PS51007"/>
    </source>
</evidence>
<dbReference type="Pfam" id="PF13442">
    <property type="entry name" value="Cytochrome_CBB3"/>
    <property type="match status" value="1"/>
</dbReference>
<keyword evidence="5 6" id="KW-0408">Iron</keyword>
<dbReference type="SUPFAM" id="SSF46626">
    <property type="entry name" value="Cytochrome c"/>
    <property type="match status" value="1"/>
</dbReference>
<accession>A0ABN1C1X6</accession>
<keyword evidence="1" id="KW-0813">Transport</keyword>
<name>A0ABN1C1X6_9DEIO</name>
<keyword evidence="4" id="KW-0249">Electron transport</keyword>
<dbReference type="PANTHER" id="PTHR37823">
    <property type="entry name" value="CYTOCHROME C-553-LIKE"/>
    <property type="match status" value="1"/>
</dbReference>
<evidence type="ECO:0000313" key="9">
    <source>
        <dbReference type="EMBL" id="GAA0509669.1"/>
    </source>
</evidence>
<evidence type="ECO:0000256" key="1">
    <source>
        <dbReference type="ARBA" id="ARBA00022448"/>
    </source>
</evidence>
<evidence type="ECO:0000256" key="2">
    <source>
        <dbReference type="ARBA" id="ARBA00022617"/>
    </source>
</evidence>
<protein>
    <recommendedName>
        <fullName evidence="8">Cytochrome c domain-containing protein</fullName>
    </recommendedName>
</protein>
<dbReference type="EMBL" id="BAAADB010000012">
    <property type="protein sequence ID" value="GAA0509669.1"/>
    <property type="molecule type" value="Genomic_DNA"/>
</dbReference>
<comment type="caution">
    <text evidence="9">The sequence shown here is derived from an EMBL/GenBank/DDBJ whole genome shotgun (WGS) entry which is preliminary data.</text>
</comment>
<reference evidence="9 10" key="1">
    <citation type="journal article" date="2019" name="Int. J. Syst. Evol. Microbiol.">
        <title>The Global Catalogue of Microorganisms (GCM) 10K type strain sequencing project: providing services to taxonomists for standard genome sequencing and annotation.</title>
        <authorList>
            <consortium name="The Broad Institute Genomics Platform"/>
            <consortium name="The Broad Institute Genome Sequencing Center for Infectious Disease"/>
            <person name="Wu L."/>
            <person name="Ma J."/>
        </authorList>
    </citation>
    <scope>NUCLEOTIDE SEQUENCE [LARGE SCALE GENOMIC DNA]</scope>
    <source>
        <strain evidence="9 10">JCM 14368</strain>
    </source>
</reference>
<dbReference type="InterPro" id="IPR051811">
    <property type="entry name" value="Cytochrome_c550/c551-like"/>
</dbReference>
<feature type="domain" description="Cytochrome c" evidence="8">
    <location>
        <begin position="87"/>
        <end position="172"/>
    </location>
</feature>
<evidence type="ECO:0000256" key="6">
    <source>
        <dbReference type="PROSITE-ProRule" id="PRU00433"/>
    </source>
</evidence>
<dbReference type="Proteomes" id="UP001500191">
    <property type="component" value="Unassembled WGS sequence"/>
</dbReference>
<dbReference type="PROSITE" id="PS51007">
    <property type="entry name" value="CYTC"/>
    <property type="match status" value="1"/>
</dbReference>
<proteinExistence type="predicted"/>
<evidence type="ECO:0000256" key="4">
    <source>
        <dbReference type="ARBA" id="ARBA00022982"/>
    </source>
</evidence>
<organism evidence="9 10">
    <name type="scientific">Deinococcus depolymerans</name>
    <dbReference type="NCBI Taxonomy" id="392408"/>
    <lineage>
        <taxon>Bacteria</taxon>
        <taxon>Thermotogati</taxon>
        <taxon>Deinococcota</taxon>
        <taxon>Deinococci</taxon>
        <taxon>Deinococcales</taxon>
        <taxon>Deinococcaceae</taxon>
        <taxon>Deinococcus</taxon>
    </lineage>
</organism>
<keyword evidence="10" id="KW-1185">Reference proteome</keyword>
<dbReference type="InterPro" id="IPR009056">
    <property type="entry name" value="Cyt_c-like_dom"/>
</dbReference>
<evidence type="ECO:0000256" key="3">
    <source>
        <dbReference type="ARBA" id="ARBA00022723"/>
    </source>
</evidence>
<feature type="compositionally biased region" description="Low complexity" evidence="7">
    <location>
        <begin position="59"/>
        <end position="89"/>
    </location>
</feature>
<keyword evidence="2 6" id="KW-0349">Heme</keyword>
<evidence type="ECO:0000256" key="7">
    <source>
        <dbReference type="SAM" id="MobiDB-lite"/>
    </source>
</evidence>
<feature type="region of interest" description="Disordered" evidence="7">
    <location>
        <begin position="30"/>
        <end position="89"/>
    </location>
</feature>
<dbReference type="PANTHER" id="PTHR37823:SF1">
    <property type="entry name" value="CYTOCHROME C-553-LIKE"/>
    <property type="match status" value="1"/>
</dbReference>
<dbReference type="InterPro" id="IPR036909">
    <property type="entry name" value="Cyt_c-like_dom_sf"/>
</dbReference>
<evidence type="ECO:0000313" key="10">
    <source>
        <dbReference type="Proteomes" id="UP001500191"/>
    </source>
</evidence>
<gene>
    <name evidence="9" type="ORF">GCM10008937_16920</name>
</gene>
<sequence>MLSWALGVTAGLVLGVTLLIATPRLMTPPAAAGTGQEAQAPMSGADAKGNATPSTGTQPTKSPSTKPAAATPGPTPAAESTAPTGAGNAAAGEKVFAGNCAGCHGANGGGGIGPALNTPDGPKAWTDPQFLTALRQGRTPERELGAVMPRFSAAQISDEDVANIHAYIKTLN</sequence>
<dbReference type="Gene3D" id="1.10.760.10">
    <property type="entry name" value="Cytochrome c-like domain"/>
    <property type="match status" value="1"/>
</dbReference>
<evidence type="ECO:0000256" key="5">
    <source>
        <dbReference type="ARBA" id="ARBA00023004"/>
    </source>
</evidence>
<keyword evidence="3 6" id="KW-0479">Metal-binding</keyword>